<keyword evidence="3" id="KW-1185">Reference proteome</keyword>
<accession>A0A1M6JH68</accession>
<gene>
    <name evidence="2" type="ORF">SAMN02745725_02604</name>
</gene>
<evidence type="ECO:0000256" key="1">
    <source>
        <dbReference type="SAM" id="SignalP"/>
    </source>
</evidence>
<feature type="signal peptide" evidence="1">
    <location>
        <begin position="1"/>
        <end position="31"/>
    </location>
</feature>
<dbReference type="RefSeq" id="WP_072918789.1">
    <property type="nucleotide sequence ID" value="NZ_FQYQ01000023.1"/>
</dbReference>
<name>A0A1M6JH68_PSEXY</name>
<dbReference type="OrthoDB" id="9788327at2"/>
<protein>
    <submittedName>
        <fullName evidence="2">Uncharacterized protein</fullName>
    </submittedName>
</protein>
<dbReference type="PROSITE" id="PS51257">
    <property type="entry name" value="PROKAR_LIPOPROTEIN"/>
    <property type="match status" value="1"/>
</dbReference>
<keyword evidence="1" id="KW-0732">Signal</keyword>
<dbReference type="STRING" id="185007.SAMN02910350_01979"/>
<dbReference type="AlphaFoldDB" id="A0A1M6JH68"/>
<evidence type="ECO:0000313" key="3">
    <source>
        <dbReference type="Proteomes" id="UP000184185"/>
    </source>
</evidence>
<reference evidence="2 3" key="1">
    <citation type="submission" date="2016-11" db="EMBL/GenBank/DDBJ databases">
        <authorList>
            <person name="Jaros S."/>
            <person name="Januszkiewicz K."/>
            <person name="Wedrychowicz H."/>
        </authorList>
    </citation>
    <scope>NUCLEOTIDE SEQUENCE [LARGE SCALE GENOMIC DNA]</scope>
    <source>
        <strain evidence="2 3">DSM 14809</strain>
    </source>
</reference>
<evidence type="ECO:0000313" key="2">
    <source>
        <dbReference type="EMBL" id="SHJ46043.1"/>
    </source>
</evidence>
<sequence>MKKYINKILAGSLFLSLACVAFIAHPVTAEAKVYNYDITEENFPAADYAARYSDVKAAYGDDAAALYNHYKFFGVEEGRIVKITKDVLVSQANAESDVVAYKIFALDVLDTIVTDDMSDAQKVKAVESWMKTNITYGSCGDTRSYHITGPMTNQPTLDEGYAETFEFFMDALGIQAITNSDLKTNKVEVDGVWYDVNIPGGVLY</sequence>
<dbReference type="EMBL" id="FQYQ01000023">
    <property type="protein sequence ID" value="SHJ46043.1"/>
    <property type="molecule type" value="Genomic_DNA"/>
</dbReference>
<organism evidence="2 3">
    <name type="scientific">Pseudobutyrivibrio xylanivorans DSM 14809</name>
    <dbReference type="NCBI Taxonomy" id="1123012"/>
    <lineage>
        <taxon>Bacteria</taxon>
        <taxon>Bacillati</taxon>
        <taxon>Bacillota</taxon>
        <taxon>Clostridia</taxon>
        <taxon>Lachnospirales</taxon>
        <taxon>Lachnospiraceae</taxon>
        <taxon>Pseudobutyrivibrio</taxon>
    </lineage>
</organism>
<dbReference type="Proteomes" id="UP000184185">
    <property type="component" value="Unassembled WGS sequence"/>
</dbReference>
<feature type="chain" id="PRO_5012432265" evidence="1">
    <location>
        <begin position="32"/>
        <end position="204"/>
    </location>
</feature>
<proteinExistence type="predicted"/>